<evidence type="ECO:0000313" key="14">
    <source>
        <dbReference type="EMBL" id="PWN93536.1"/>
    </source>
</evidence>
<comment type="similarity">
    <text evidence="2">Belongs to the ABC transporter superfamily. ABCC family. Conjugate transporter (TC 3.A.1.208) subfamily.</text>
</comment>
<evidence type="ECO:0000256" key="1">
    <source>
        <dbReference type="ARBA" id="ARBA00004141"/>
    </source>
</evidence>
<dbReference type="FunFam" id="1.20.1560.10:FF:000010">
    <property type="entry name" value="Multidrug resistance-associated ABC transporter"/>
    <property type="match status" value="1"/>
</dbReference>
<keyword evidence="6" id="KW-0067">ATP-binding</keyword>
<evidence type="ECO:0000256" key="3">
    <source>
        <dbReference type="ARBA" id="ARBA00022448"/>
    </source>
</evidence>
<dbReference type="GO" id="GO:0016887">
    <property type="term" value="F:ATP hydrolysis activity"/>
    <property type="evidence" value="ECO:0007669"/>
    <property type="project" value="InterPro"/>
</dbReference>
<dbReference type="Pfam" id="PF00664">
    <property type="entry name" value="ABC_membrane"/>
    <property type="match status" value="2"/>
</dbReference>
<comment type="subcellular location">
    <subcellularLocation>
        <location evidence="1">Membrane</location>
        <topology evidence="1">Multi-pass membrane protein</topology>
    </subcellularLocation>
</comment>
<evidence type="ECO:0000256" key="8">
    <source>
        <dbReference type="ARBA" id="ARBA00023136"/>
    </source>
</evidence>
<keyword evidence="3" id="KW-0813">Transport</keyword>
<keyword evidence="15" id="KW-1185">Reference proteome</keyword>
<dbReference type="CDD" id="cd03250">
    <property type="entry name" value="ABCC_MRP_domain1"/>
    <property type="match status" value="1"/>
</dbReference>
<feature type="domain" description="ABC transmembrane type-1" evidence="13">
    <location>
        <begin position="170"/>
        <end position="457"/>
    </location>
</feature>
<evidence type="ECO:0000256" key="10">
    <source>
        <dbReference type="SAM" id="MobiDB-lite"/>
    </source>
</evidence>
<dbReference type="InterPro" id="IPR027417">
    <property type="entry name" value="P-loop_NTPase"/>
</dbReference>
<evidence type="ECO:0000256" key="4">
    <source>
        <dbReference type="ARBA" id="ARBA00022692"/>
    </source>
</evidence>
<dbReference type="SUPFAM" id="SSF90123">
    <property type="entry name" value="ABC transporter transmembrane region"/>
    <property type="match status" value="2"/>
</dbReference>
<feature type="transmembrane region" description="Helical" evidence="11">
    <location>
        <begin position="964"/>
        <end position="996"/>
    </location>
</feature>
<feature type="domain" description="ABC transmembrane type-1" evidence="13">
    <location>
        <begin position="849"/>
        <end position="1119"/>
    </location>
</feature>
<gene>
    <name evidence="14" type="ORF">FA10DRAFT_298914</name>
</gene>
<dbReference type="RefSeq" id="XP_025380734.1">
    <property type="nucleotide sequence ID" value="XM_025524659.1"/>
</dbReference>
<dbReference type="FunFam" id="3.40.50.300:FF:000997">
    <property type="entry name" value="Multidrug resistance-associated protein 1"/>
    <property type="match status" value="1"/>
</dbReference>
<dbReference type="SMART" id="SM00382">
    <property type="entry name" value="AAA"/>
    <property type="match status" value="2"/>
</dbReference>
<evidence type="ECO:0000259" key="12">
    <source>
        <dbReference type="PROSITE" id="PS50893"/>
    </source>
</evidence>
<dbReference type="InterPro" id="IPR003593">
    <property type="entry name" value="AAA+_ATPase"/>
</dbReference>
<dbReference type="InterPro" id="IPR003439">
    <property type="entry name" value="ABC_transporter-like_ATP-bd"/>
</dbReference>
<name>A0A316YWW6_9BASI</name>
<feature type="region of interest" description="Disordered" evidence="10">
    <location>
        <begin position="747"/>
        <end position="810"/>
    </location>
</feature>
<dbReference type="SUPFAM" id="SSF52540">
    <property type="entry name" value="P-loop containing nucleoside triphosphate hydrolases"/>
    <property type="match status" value="2"/>
</dbReference>
<dbReference type="InterPro" id="IPR011527">
    <property type="entry name" value="ABC1_TM_dom"/>
</dbReference>
<dbReference type="EMBL" id="KZ819634">
    <property type="protein sequence ID" value="PWN93536.1"/>
    <property type="molecule type" value="Genomic_DNA"/>
</dbReference>
<feature type="transmembrane region" description="Helical" evidence="11">
    <location>
        <begin position="843"/>
        <end position="865"/>
    </location>
</feature>
<dbReference type="PROSITE" id="PS50929">
    <property type="entry name" value="ABC_TM1F"/>
    <property type="match status" value="2"/>
</dbReference>
<keyword evidence="8 11" id="KW-0472">Membrane</keyword>
<dbReference type="PROSITE" id="PS00211">
    <property type="entry name" value="ABC_TRANSPORTER_1"/>
    <property type="match status" value="2"/>
</dbReference>
<dbReference type="InterPro" id="IPR017871">
    <property type="entry name" value="ABC_transporter-like_CS"/>
</dbReference>
<dbReference type="Pfam" id="PF00005">
    <property type="entry name" value="ABC_tran"/>
    <property type="match status" value="2"/>
</dbReference>
<dbReference type="InParanoid" id="A0A316YWW6"/>
<dbReference type="OrthoDB" id="6500128at2759"/>
<dbReference type="Proteomes" id="UP000245768">
    <property type="component" value="Unassembled WGS sequence"/>
</dbReference>
<dbReference type="PANTHER" id="PTHR24223:SF456">
    <property type="entry name" value="MULTIDRUG RESISTANCE-ASSOCIATED PROTEIN LETHAL(2)03659"/>
    <property type="match status" value="1"/>
</dbReference>
<keyword evidence="9" id="KW-0325">Glycoprotein</keyword>
<feature type="transmembrane region" description="Helical" evidence="11">
    <location>
        <begin position="877"/>
        <end position="906"/>
    </location>
</feature>
<keyword evidence="5" id="KW-0547">Nucleotide-binding</keyword>
<accession>A0A316YWW6</accession>
<sequence>MAPTADTSGRYPPRRWWRKVPFVRTRPREDAVCLPAENIGANPVLPEMGANLFSVITFGWLHRILTIGYTRPLVAEELYSMPDHRQAKVYAARLEEAWARRTERSKLAMEKEREKSIKTEKSPSFATRSLWRILRRDVVAEEKLWKKRQQDRHKPSLTLALNDVVLIWFWLGGLLKLFGDLAIITSPLLVRAVIDTLQYTEGPRAESERRRGFGLTVGLFLLLVVSVVCNVHGFYRSYTTGIALRGALIHVIYRRATKLSERARKKGGLGSGKLMSLVSADVSRIDFCCGYLHMGWTSLVQVVVCLALMIYSLSYSALPGFALVALLYPTQNLMVKKLFALRRASMPFTDARIKAVVEAVASIRLVKTYAWEPALLKRIRGMRNDEMSYLRKRLILRSINTAVSFTVPTLAAVVSFVCYAGTGHSLDSGVIFSSLAFFLLLRTPLQMLPVALSSLADARAAIERLELFMHADMRGPDPPIDEEMNEMIRVRNAHFEHHDQDDDETPSDTGADSVNEKKAQSDEERSPTGLHIDNLTVRRGDIVVIVGPVGSGKSSLLRALLGDMRAVKKDDLRLGAPVAYCPQTAWLLSATVRENIIFGKPYDERRYTDVIRQCCLEADLATLVDGDQTVVGEKGISLSGGQKQRISLARAVYSGQDRPLRLLDDCFSALDAHIGARVFDHVVLEEKRRRREAKGSRSSTTTVLVSHSLALVPHADHVVYLETGTIREQGSYADLMARDGAFAKLMRAGLKQQQQQQQQRDQPGGDDIDKEETVEGKLEDVKTVEEKEGDKEKEEKEQEEKKKKDEKAPRDIMQKEERLVGSVTFRTYLDYIFLGHAPITVPLFVTSIVFYQAATILSPLWLSWWEAKRWPYLSQGVYMGVYAALGLGQSLGLFCMSASFALFAFYTSTHLHSRAAKRILHAPLSFFDTTPQGRIVHRFSRDIDAVDNVVGETLRLFISTTVQALGSVILVAIILPWFLAIAAVVVILYVWTGIFYRPSARELRRLNNLLRSRIYEHFSESIAGLTTLRAYGAMANFEKENAERIDSENRAYWLSIACQRWLNIRLDLLGALLVLATGLLVVGLRGSITPADGGVVLSYMVTVQSVFGQMIRQSAEIENNMNSIERLLHYANKVEQEAPHEIPHIDERLEKSGWPSEGKVEFDNITASHRPELAPALRGVSLAISSGQKVGVVGRTGAGKTTLLSSLLRMMEASSGRITIDGVDIHDVGLGLLRRRISVISQDAVLFAGTLRYNLDPFGEHDDLDLWNALKQARLVNAQEEVASSSSSVAAETIVEEKAAAKEADKEPQRLQLDMTIAEEGSNLSQGQRALVSIARALVKQSKIVILDEATASVDSATDGRIQTMLQDVLRPCTVLTVAHRLDTVVGPSDVVCVMDQGQVAECDEPTKLFAKEGGLFRQLCESAGIDEHDIVRARDAVQSRTATFNEA</sequence>
<dbReference type="InterPro" id="IPR050173">
    <property type="entry name" value="ABC_transporter_C-like"/>
</dbReference>
<evidence type="ECO:0000256" key="9">
    <source>
        <dbReference type="ARBA" id="ARBA00023180"/>
    </source>
</evidence>
<dbReference type="Gene3D" id="1.20.1560.10">
    <property type="entry name" value="ABC transporter type 1, transmembrane domain"/>
    <property type="match status" value="2"/>
</dbReference>
<evidence type="ECO:0000313" key="15">
    <source>
        <dbReference type="Proteomes" id="UP000245768"/>
    </source>
</evidence>
<dbReference type="GeneID" id="37046575"/>
<dbReference type="Gene3D" id="3.40.50.300">
    <property type="entry name" value="P-loop containing nucleotide triphosphate hydrolases"/>
    <property type="match status" value="2"/>
</dbReference>
<proteinExistence type="inferred from homology"/>
<dbReference type="GO" id="GO:0005524">
    <property type="term" value="F:ATP binding"/>
    <property type="evidence" value="ECO:0007669"/>
    <property type="project" value="UniProtKB-KW"/>
</dbReference>
<feature type="domain" description="ABC transporter" evidence="12">
    <location>
        <begin position="511"/>
        <end position="748"/>
    </location>
</feature>
<protein>
    <recommendedName>
        <fullName evidence="16">P-loop containing nucleoside triphosphate hydrolase protein</fullName>
    </recommendedName>
</protein>
<feature type="transmembrane region" description="Helical" evidence="11">
    <location>
        <begin position="399"/>
        <end position="422"/>
    </location>
</feature>
<feature type="compositionally biased region" description="Basic and acidic residues" evidence="10">
    <location>
        <begin position="771"/>
        <end position="810"/>
    </location>
</feature>
<evidence type="ECO:0000259" key="13">
    <source>
        <dbReference type="PROSITE" id="PS50929"/>
    </source>
</evidence>
<feature type="transmembrane region" description="Helical" evidence="11">
    <location>
        <begin position="1068"/>
        <end position="1088"/>
    </location>
</feature>
<evidence type="ECO:0008006" key="16">
    <source>
        <dbReference type="Google" id="ProtNLM"/>
    </source>
</evidence>
<feature type="transmembrane region" description="Helical" evidence="11">
    <location>
        <begin position="212"/>
        <end position="228"/>
    </location>
</feature>
<evidence type="ECO:0000256" key="5">
    <source>
        <dbReference type="ARBA" id="ARBA00022741"/>
    </source>
</evidence>
<dbReference type="GO" id="GO:0140359">
    <property type="term" value="F:ABC-type transporter activity"/>
    <property type="evidence" value="ECO:0007669"/>
    <property type="project" value="InterPro"/>
</dbReference>
<evidence type="ECO:0000256" key="11">
    <source>
        <dbReference type="SAM" id="Phobius"/>
    </source>
</evidence>
<evidence type="ECO:0000256" key="7">
    <source>
        <dbReference type="ARBA" id="ARBA00022989"/>
    </source>
</evidence>
<feature type="compositionally biased region" description="Basic and acidic residues" evidence="10">
    <location>
        <begin position="514"/>
        <end position="526"/>
    </location>
</feature>
<feature type="domain" description="ABC transporter" evidence="12">
    <location>
        <begin position="1160"/>
        <end position="1422"/>
    </location>
</feature>
<evidence type="ECO:0000256" key="6">
    <source>
        <dbReference type="ARBA" id="ARBA00022840"/>
    </source>
</evidence>
<dbReference type="InterPro" id="IPR036640">
    <property type="entry name" value="ABC1_TM_sf"/>
</dbReference>
<dbReference type="PANTHER" id="PTHR24223">
    <property type="entry name" value="ATP-BINDING CASSETTE SUB-FAMILY C"/>
    <property type="match status" value="1"/>
</dbReference>
<organism evidence="14 15">
    <name type="scientific">Acaromyces ingoldii</name>
    <dbReference type="NCBI Taxonomy" id="215250"/>
    <lineage>
        <taxon>Eukaryota</taxon>
        <taxon>Fungi</taxon>
        <taxon>Dikarya</taxon>
        <taxon>Basidiomycota</taxon>
        <taxon>Ustilaginomycotina</taxon>
        <taxon>Exobasidiomycetes</taxon>
        <taxon>Exobasidiales</taxon>
        <taxon>Cryptobasidiaceae</taxon>
        <taxon>Acaromyces</taxon>
    </lineage>
</organism>
<dbReference type="STRING" id="215250.A0A316YWW6"/>
<dbReference type="FunFam" id="3.40.50.300:FF:000630">
    <property type="entry name" value="ATP-binding cassette (ABC) transporter, putative"/>
    <property type="match status" value="1"/>
</dbReference>
<reference evidence="14 15" key="1">
    <citation type="journal article" date="2018" name="Mol. Biol. Evol.">
        <title>Broad Genomic Sampling Reveals a Smut Pathogenic Ancestry of the Fungal Clade Ustilaginomycotina.</title>
        <authorList>
            <person name="Kijpornyongpan T."/>
            <person name="Mondo S.J."/>
            <person name="Barry K."/>
            <person name="Sandor L."/>
            <person name="Lee J."/>
            <person name="Lipzen A."/>
            <person name="Pangilinan J."/>
            <person name="LaButti K."/>
            <person name="Hainaut M."/>
            <person name="Henrissat B."/>
            <person name="Grigoriev I.V."/>
            <person name="Spatafora J.W."/>
            <person name="Aime M.C."/>
        </authorList>
    </citation>
    <scope>NUCLEOTIDE SEQUENCE [LARGE SCALE GENOMIC DNA]</scope>
    <source>
        <strain evidence="14 15">MCA 4198</strain>
    </source>
</reference>
<dbReference type="CDD" id="cd18606">
    <property type="entry name" value="ABC_6TM_YOR1_D2_like"/>
    <property type="match status" value="1"/>
</dbReference>
<dbReference type="CDD" id="cd03244">
    <property type="entry name" value="ABCC_MRP_domain2"/>
    <property type="match status" value="1"/>
</dbReference>
<dbReference type="PROSITE" id="PS50893">
    <property type="entry name" value="ABC_TRANSPORTER_2"/>
    <property type="match status" value="2"/>
</dbReference>
<feature type="transmembrane region" description="Helical" evidence="11">
    <location>
        <begin position="299"/>
        <end position="328"/>
    </location>
</feature>
<keyword evidence="4 11" id="KW-0812">Transmembrane</keyword>
<feature type="region of interest" description="Disordered" evidence="10">
    <location>
        <begin position="496"/>
        <end position="531"/>
    </location>
</feature>
<evidence type="ECO:0000256" key="2">
    <source>
        <dbReference type="ARBA" id="ARBA00009726"/>
    </source>
</evidence>
<dbReference type="GO" id="GO:0016020">
    <property type="term" value="C:membrane"/>
    <property type="evidence" value="ECO:0007669"/>
    <property type="project" value="UniProtKB-SubCell"/>
</dbReference>
<keyword evidence="7 11" id="KW-1133">Transmembrane helix</keyword>
<dbReference type="CDD" id="cd18597">
    <property type="entry name" value="ABC_6TM_YOR1_D1_like"/>
    <property type="match status" value="1"/>
</dbReference>